<keyword evidence="1" id="KW-0732">Signal</keyword>
<dbReference type="EMBL" id="MQTW01001037">
    <property type="protein sequence ID" value="RYC78605.1"/>
    <property type="molecule type" value="Genomic_DNA"/>
</dbReference>
<protein>
    <submittedName>
        <fullName evidence="2">Uncharacterized protein</fullName>
    </submittedName>
</protein>
<reference evidence="2 3" key="1">
    <citation type="submission" date="2016-12" db="EMBL/GenBank/DDBJ databases">
        <title>Draft genome sequence of Fusarium oxysporum causing rot on Narcissus.</title>
        <authorList>
            <person name="Armitage A.D."/>
            <person name="Taylor A."/>
            <person name="Clarkson J.P."/>
            <person name="Harrison R.J."/>
            <person name="Jackson A.C."/>
        </authorList>
    </citation>
    <scope>NUCLEOTIDE SEQUENCE [LARGE SCALE GENOMIC DNA]</scope>
    <source>
        <strain evidence="2 3">N139</strain>
    </source>
</reference>
<feature type="chain" id="PRO_5020630762" evidence="1">
    <location>
        <begin position="19"/>
        <end position="111"/>
    </location>
</feature>
<accession>A0A4Q2UW29</accession>
<gene>
    <name evidence="2" type="ORF">BFJ63_vAg18522</name>
</gene>
<proteinExistence type="predicted"/>
<name>A0A4Q2UW29_FUSOX</name>
<organism evidence="2 3">
    <name type="scientific">Fusarium oxysporum f. sp. narcissi</name>
    <dbReference type="NCBI Taxonomy" id="451672"/>
    <lineage>
        <taxon>Eukaryota</taxon>
        <taxon>Fungi</taxon>
        <taxon>Dikarya</taxon>
        <taxon>Ascomycota</taxon>
        <taxon>Pezizomycotina</taxon>
        <taxon>Sordariomycetes</taxon>
        <taxon>Hypocreomycetidae</taxon>
        <taxon>Hypocreales</taxon>
        <taxon>Nectriaceae</taxon>
        <taxon>Fusarium</taxon>
        <taxon>Fusarium oxysporum species complex</taxon>
    </lineage>
</organism>
<evidence type="ECO:0000313" key="3">
    <source>
        <dbReference type="Proteomes" id="UP000290540"/>
    </source>
</evidence>
<dbReference type="Proteomes" id="UP000290540">
    <property type="component" value="Unassembled WGS sequence"/>
</dbReference>
<evidence type="ECO:0000313" key="2">
    <source>
        <dbReference type="EMBL" id="RYC78605.1"/>
    </source>
</evidence>
<evidence type="ECO:0000256" key="1">
    <source>
        <dbReference type="SAM" id="SignalP"/>
    </source>
</evidence>
<comment type="caution">
    <text evidence="2">The sequence shown here is derived from an EMBL/GenBank/DDBJ whole genome shotgun (WGS) entry which is preliminary data.</text>
</comment>
<dbReference type="AlphaFoldDB" id="A0A4Q2UW29"/>
<feature type="signal peptide" evidence="1">
    <location>
        <begin position="1"/>
        <end position="18"/>
    </location>
</feature>
<sequence length="111" mass="12466">MLLNTFWKVLAFSPAAFAAIAPRDSHGWCFCYRKGSGVQDLDVGLTSTVCNNFPVSVSFDQKDHKCYATSGESRIDGDTWENHCKSYASDGYEYEGIRYQWDGRDVKGKCS</sequence>